<protein>
    <recommendedName>
        <fullName evidence="1">Minor capsid protein P8 central region domain-containing protein</fullName>
    </recommendedName>
</protein>
<proteinExistence type="predicted"/>
<name>A0A6C0BWN1_9ZZZZ</name>
<organism evidence="2">
    <name type="scientific">viral metagenome</name>
    <dbReference type="NCBI Taxonomy" id="1070528"/>
    <lineage>
        <taxon>unclassified sequences</taxon>
        <taxon>metagenomes</taxon>
        <taxon>organismal metagenomes</taxon>
    </lineage>
</organism>
<dbReference type="AlphaFoldDB" id="A0A6C0BWN1"/>
<dbReference type="EMBL" id="MN739259">
    <property type="protein sequence ID" value="QHS95848.1"/>
    <property type="molecule type" value="Genomic_DNA"/>
</dbReference>
<evidence type="ECO:0000313" key="2">
    <source>
        <dbReference type="EMBL" id="QHS95848.1"/>
    </source>
</evidence>
<evidence type="ECO:0000259" key="1">
    <source>
        <dbReference type="Pfam" id="PF19065"/>
    </source>
</evidence>
<dbReference type="InterPro" id="IPR043916">
    <property type="entry name" value="P8_CR"/>
</dbReference>
<feature type="domain" description="Minor capsid protein P8 central region" evidence="1">
    <location>
        <begin position="58"/>
        <end position="176"/>
    </location>
</feature>
<sequence length="180" mass="20256">MSVFQSNFTYVSQLPPAPTHPRLNGLVNVMGPNVNDRFSLYEQTTKGATDYSDALTGNLEHSPLSVAFFSAGNIQIIQNAIRASVFKETNQYIGNQDYDELKTVMRSTFLQYSANRPDHIVEQIKALNNKVLAYCVPNIIGEIDGYLKYKRDISTLAMPMQMPAMISNKGNKVLELKPWF</sequence>
<accession>A0A6C0BWN1</accession>
<reference evidence="2" key="1">
    <citation type="journal article" date="2020" name="Nature">
        <title>Giant virus diversity and host interactions through global metagenomics.</title>
        <authorList>
            <person name="Schulz F."/>
            <person name="Roux S."/>
            <person name="Paez-Espino D."/>
            <person name="Jungbluth S."/>
            <person name="Walsh D.A."/>
            <person name="Denef V.J."/>
            <person name="McMahon K.D."/>
            <person name="Konstantinidis K.T."/>
            <person name="Eloe-Fadrosh E.A."/>
            <person name="Kyrpides N.C."/>
            <person name="Woyke T."/>
        </authorList>
    </citation>
    <scope>NUCLEOTIDE SEQUENCE</scope>
    <source>
        <strain evidence="2">GVMAG-M-3300018868-6</strain>
    </source>
</reference>
<dbReference type="Pfam" id="PF19065">
    <property type="entry name" value="P8_CR"/>
    <property type="match status" value="1"/>
</dbReference>